<name>A0A8U7NM01_CORMO</name>
<dbReference type="Ensembl" id="ENSCMUT00000034600.1">
    <property type="protein sequence ID" value="ENSCMUP00000032334.1"/>
    <property type="gene ID" value="ENSCMUG00000020167.1"/>
</dbReference>
<evidence type="ECO:0000313" key="1">
    <source>
        <dbReference type="Ensembl" id="ENSCMUP00000032334.1"/>
    </source>
</evidence>
<accession>A0A8U7NM01</accession>
<proteinExistence type="predicted"/>
<sequence>GTGRGGTRLGLWKAAGMQGQPGILFSKSPGGKEILFHSYLSSRSLWCGSFTAGLLAGLSDARRGSRGIPWNCPVPSPLPLEPAVLSSCFAPAAPNARELHGTGTDPSPRGSG</sequence>
<reference evidence="2" key="1">
    <citation type="submission" date="2019-10" db="EMBL/GenBank/DDBJ databases">
        <title>Corvus moneduloides (New Caledonian crow) genome, bCorMon1, primary haplotype.</title>
        <authorList>
            <person name="Rutz C."/>
            <person name="Fungtammasan C."/>
            <person name="Mountcastle J."/>
            <person name="Formenti G."/>
            <person name="Chow W."/>
            <person name="Howe K."/>
            <person name="Steele M.P."/>
            <person name="Fernandes J."/>
            <person name="Gilbert M.T.P."/>
            <person name="Fedrigo O."/>
            <person name="Jarvis E.D."/>
            <person name="Gemmell N."/>
        </authorList>
    </citation>
    <scope>NUCLEOTIDE SEQUENCE [LARGE SCALE GENOMIC DNA]</scope>
</reference>
<reference evidence="1" key="3">
    <citation type="submission" date="2025-09" db="UniProtKB">
        <authorList>
            <consortium name="Ensembl"/>
        </authorList>
    </citation>
    <scope>IDENTIFICATION</scope>
</reference>
<evidence type="ECO:0000313" key="2">
    <source>
        <dbReference type="Proteomes" id="UP000694553"/>
    </source>
</evidence>
<organism evidence="1 2">
    <name type="scientific">Corvus moneduloides</name>
    <name type="common">New Caledonian crow</name>
    <dbReference type="NCBI Taxonomy" id="1196302"/>
    <lineage>
        <taxon>Eukaryota</taxon>
        <taxon>Metazoa</taxon>
        <taxon>Chordata</taxon>
        <taxon>Craniata</taxon>
        <taxon>Vertebrata</taxon>
        <taxon>Euteleostomi</taxon>
        <taxon>Archelosauria</taxon>
        <taxon>Archosauria</taxon>
        <taxon>Dinosauria</taxon>
        <taxon>Saurischia</taxon>
        <taxon>Theropoda</taxon>
        <taxon>Coelurosauria</taxon>
        <taxon>Aves</taxon>
        <taxon>Neognathae</taxon>
        <taxon>Neoaves</taxon>
        <taxon>Telluraves</taxon>
        <taxon>Australaves</taxon>
        <taxon>Passeriformes</taxon>
        <taxon>Corvoidea</taxon>
        <taxon>Corvidae</taxon>
        <taxon>Corvus</taxon>
    </lineage>
</organism>
<dbReference type="Proteomes" id="UP000694553">
    <property type="component" value="Unassembled WGS sequence"/>
</dbReference>
<reference evidence="1" key="2">
    <citation type="submission" date="2025-08" db="UniProtKB">
        <authorList>
            <consortium name="Ensembl"/>
        </authorList>
    </citation>
    <scope>IDENTIFICATION</scope>
</reference>
<keyword evidence="2" id="KW-1185">Reference proteome</keyword>
<protein>
    <submittedName>
        <fullName evidence="1">Uncharacterized protein</fullName>
    </submittedName>
</protein>
<dbReference type="AlphaFoldDB" id="A0A8U7NM01"/>